<keyword evidence="3" id="KW-1185">Reference proteome</keyword>
<dbReference type="AlphaFoldDB" id="A0A2A2K4E3"/>
<reference evidence="2 3" key="1">
    <citation type="journal article" date="2017" name="Curr. Biol.">
        <title>Genome architecture and evolution of a unichromosomal asexual nematode.</title>
        <authorList>
            <person name="Fradin H."/>
            <person name="Zegar C."/>
            <person name="Gutwein M."/>
            <person name="Lucas J."/>
            <person name="Kovtun M."/>
            <person name="Corcoran D."/>
            <person name="Baugh L.R."/>
            <person name="Kiontke K."/>
            <person name="Gunsalus K."/>
            <person name="Fitch D.H."/>
            <person name="Piano F."/>
        </authorList>
    </citation>
    <scope>NUCLEOTIDE SEQUENCE [LARGE SCALE GENOMIC DNA]</scope>
    <source>
        <strain evidence="2">PF1309</strain>
    </source>
</reference>
<organism evidence="2 3">
    <name type="scientific">Diploscapter pachys</name>
    <dbReference type="NCBI Taxonomy" id="2018661"/>
    <lineage>
        <taxon>Eukaryota</taxon>
        <taxon>Metazoa</taxon>
        <taxon>Ecdysozoa</taxon>
        <taxon>Nematoda</taxon>
        <taxon>Chromadorea</taxon>
        <taxon>Rhabditida</taxon>
        <taxon>Rhabditina</taxon>
        <taxon>Rhabditomorpha</taxon>
        <taxon>Rhabditoidea</taxon>
        <taxon>Rhabditidae</taxon>
        <taxon>Diploscapter</taxon>
    </lineage>
</organism>
<dbReference type="Proteomes" id="UP000218231">
    <property type="component" value="Unassembled WGS sequence"/>
</dbReference>
<evidence type="ECO:0000313" key="3">
    <source>
        <dbReference type="Proteomes" id="UP000218231"/>
    </source>
</evidence>
<comment type="caution">
    <text evidence="2">The sequence shown here is derived from an EMBL/GenBank/DDBJ whole genome shotgun (WGS) entry which is preliminary data.</text>
</comment>
<sequence length="163" mass="17105">MRAARGNDPAALSEESMSRTTLGLFGAARPRPVAQDRLIATSDTAADAYRAERLSGLTPVERALAEPKDPFVGPALAAPARDRTAPGMGIGGEGIREEADAIDIAVGIVPDRIGARRGLRLFDGGVGRRSQSGEGEQRRYHGHGVPPDRPFDTMSCGSAGAMR</sequence>
<evidence type="ECO:0000256" key="1">
    <source>
        <dbReference type="SAM" id="MobiDB-lite"/>
    </source>
</evidence>
<feature type="region of interest" description="Disordered" evidence="1">
    <location>
        <begin position="60"/>
        <end position="92"/>
    </location>
</feature>
<protein>
    <submittedName>
        <fullName evidence="2">Uncharacterized protein</fullName>
    </submittedName>
</protein>
<accession>A0A2A2K4E3</accession>
<gene>
    <name evidence="2" type="ORF">WR25_13759</name>
</gene>
<dbReference type="EMBL" id="LIAE01009684">
    <property type="protein sequence ID" value="PAV68785.1"/>
    <property type="molecule type" value="Genomic_DNA"/>
</dbReference>
<evidence type="ECO:0000313" key="2">
    <source>
        <dbReference type="EMBL" id="PAV68785.1"/>
    </source>
</evidence>
<feature type="region of interest" description="Disordered" evidence="1">
    <location>
        <begin position="123"/>
        <end position="163"/>
    </location>
</feature>
<proteinExistence type="predicted"/>
<name>A0A2A2K4E3_9BILA</name>